<gene>
    <name evidence="1" type="ORF">ALECFALPRED_010271</name>
</gene>
<accession>A0A8H3J8R6</accession>
<organism evidence="1 2">
    <name type="scientific">Alectoria fallacina</name>
    <dbReference type="NCBI Taxonomy" id="1903189"/>
    <lineage>
        <taxon>Eukaryota</taxon>
        <taxon>Fungi</taxon>
        <taxon>Dikarya</taxon>
        <taxon>Ascomycota</taxon>
        <taxon>Pezizomycotina</taxon>
        <taxon>Lecanoromycetes</taxon>
        <taxon>OSLEUM clade</taxon>
        <taxon>Lecanoromycetidae</taxon>
        <taxon>Lecanorales</taxon>
        <taxon>Lecanorineae</taxon>
        <taxon>Parmeliaceae</taxon>
        <taxon>Alectoria</taxon>
    </lineage>
</organism>
<reference evidence="1" key="1">
    <citation type="submission" date="2021-03" db="EMBL/GenBank/DDBJ databases">
        <authorList>
            <person name="Tagirdzhanova G."/>
        </authorList>
    </citation>
    <scope>NUCLEOTIDE SEQUENCE</scope>
</reference>
<dbReference type="OrthoDB" id="5346581at2759"/>
<dbReference type="EMBL" id="CAJPDR010000841">
    <property type="protein sequence ID" value="CAF9942940.1"/>
    <property type="molecule type" value="Genomic_DNA"/>
</dbReference>
<comment type="caution">
    <text evidence="1">The sequence shown here is derived from an EMBL/GenBank/DDBJ whole genome shotgun (WGS) entry which is preliminary data.</text>
</comment>
<protein>
    <submittedName>
        <fullName evidence="1">Uncharacterized protein</fullName>
    </submittedName>
</protein>
<evidence type="ECO:0000313" key="2">
    <source>
        <dbReference type="Proteomes" id="UP000664203"/>
    </source>
</evidence>
<keyword evidence="2" id="KW-1185">Reference proteome</keyword>
<proteinExistence type="predicted"/>
<dbReference type="AlphaFoldDB" id="A0A8H3J8R6"/>
<dbReference type="Proteomes" id="UP000664203">
    <property type="component" value="Unassembled WGS sequence"/>
</dbReference>
<sequence length="241" mass="26875">MESIANDMADFGKVTIIDPEKLKDLKTVLTTILALPIARDTFAQVIDGTPTRTPFSDEIKSSRFTFSKTVIVNDNMKPSHKAVQKTDEIKTAFAPQDLMTELKLAQRYQDASQGSREYLLHLLEIAAASVHALAGSLYASSRKNVEIKPPWLPGGHSRLFDRTDEFFVNFYHTNYRLFEKYPFGLLDVVGYWAEAEIFGGVVLFEHEGSSGITKAFLHPPAKDFSGLPALGETASRFRGPE</sequence>
<evidence type="ECO:0000313" key="1">
    <source>
        <dbReference type="EMBL" id="CAF9942940.1"/>
    </source>
</evidence>
<name>A0A8H3J8R6_9LECA</name>